<protein>
    <submittedName>
        <fullName evidence="1">Protein T04A11.11</fullName>
    </submittedName>
</protein>
<comment type="caution">
    <text evidence="1">The sequence shown here is derived from an EMBL/GenBank/DDBJ whole genome shotgun (WGS) entry which is preliminary data.</text>
</comment>
<proteinExistence type="predicted"/>
<reference evidence="1 2" key="1">
    <citation type="journal article" date="2017" name="Genome Biol. Evol.">
        <title>Phytophthora megakarya and P. palmivora, closely related causal agents of cacao black pod rot, underwent increases in genome sizes and gene numbers by different mechanisms.</title>
        <authorList>
            <person name="Ali S.S."/>
            <person name="Shao J."/>
            <person name="Lary D.J."/>
            <person name="Kronmiller B."/>
            <person name="Shen D."/>
            <person name="Strem M.D."/>
            <person name="Amoako-Attah I."/>
            <person name="Akrofi A.Y."/>
            <person name="Begoude B.A."/>
            <person name="Ten Hoopen G.M."/>
            <person name="Coulibaly K."/>
            <person name="Kebe B.I."/>
            <person name="Melnick R.L."/>
            <person name="Guiltinan M.J."/>
            <person name="Tyler B.M."/>
            <person name="Meinhardt L.W."/>
            <person name="Bailey B.A."/>
        </authorList>
    </citation>
    <scope>NUCLEOTIDE SEQUENCE [LARGE SCALE GENOMIC DNA]</scope>
    <source>
        <strain evidence="2">sbr112.9</strain>
    </source>
</reference>
<sequence>MIKSQVRLNDDTPIIYLGDEGEDQNTEVDWFVFTQMENTLPLNHKAIATRQVWVREKLLLKDAGSIGDTSNFSDEKKWKFDVLDGFYTIRGTCVVLPDGRRESKLERLCNGLTREVTIGRLIGKQNLDNCVYTVSELFLPCAHYNYGTDFTYQQDNASIHTSNRTKEFFREQHEKLKAALFEAWDSLSLVESMPRKCLEVVAKNGEPRF</sequence>
<dbReference type="InterPro" id="IPR036397">
    <property type="entry name" value="RNaseH_sf"/>
</dbReference>
<dbReference type="EMBL" id="NCKW01000194">
    <property type="protein sequence ID" value="POM81021.1"/>
    <property type="molecule type" value="Genomic_DNA"/>
</dbReference>
<evidence type="ECO:0000313" key="1">
    <source>
        <dbReference type="EMBL" id="POM81021.1"/>
    </source>
</evidence>
<dbReference type="Gene3D" id="3.30.420.10">
    <property type="entry name" value="Ribonuclease H-like superfamily/Ribonuclease H"/>
    <property type="match status" value="1"/>
</dbReference>
<accession>A0A2P4YTA2</accession>
<gene>
    <name evidence="1" type="ORF">PHPALM_1070</name>
</gene>
<keyword evidence="2" id="KW-1185">Reference proteome</keyword>
<dbReference type="GO" id="GO:0003676">
    <property type="term" value="F:nucleic acid binding"/>
    <property type="evidence" value="ECO:0007669"/>
    <property type="project" value="InterPro"/>
</dbReference>
<dbReference type="Proteomes" id="UP000237271">
    <property type="component" value="Unassembled WGS sequence"/>
</dbReference>
<evidence type="ECO:0000313" key="2">
    <source>
        <dbReference type="Proteomes" id="UP000237271"/>
    </source>
</evidence>
<name>A0A2P4YTA2_9STRA</name>
<dbReference type="OrthoDB" id="4843387at2759"/>
<organism evidence="1 2">
    <name type="scientific">Phytophthora palmivora</name>
    <dbReference type="NCBI Taxonomy" id="4796"/>
    <lineage>
        <taxon>Eukaryota</taxon>
        <taxon>Sar</taxon>
        <taxon>Stramenopiles</taxon>
        <taxon>Oomycota</taxon>
        <taxon>Peronosporomycetes</taxon>
        <taxon>Peronosporales</taxon>
        <taxon>Peronosporaceae</taxon>
        <taxon>Phytophthora</taxon>
    </lineage>
</organism>
<dbReference type="AlphaFoldDB" id="A0A2P4YTA2"/>